<dbReference type="CDD" id="cd00093">
    <property type="entry name" value="HTH_XRE"/>
    <property type="match status" value="1"/>
</dbReference>
<dbReference type="GeneID" id="61274507"/>
<evidence type="ECO:0000313" key="4">
    <source>
        <dbReference type="EMBL" id="RGY06507.1"/>
    </source>
</evidence>
<dbReference type="RefSeq" id="WP_013611533.1">
    <property type="nucleotide sequence ID" value="NZ_JAHONW010000032.1"/>
</dbReference>
<dbReference type="Gene3D" id="1.10.260.40">
    <property type="entry name" value="lambda repressor-like DNA-binding domains"/>
    <property type="match status" value="1"/>
</dbReference>
<name>A0A1Y3YJK6_9BACT</name>
<evidence type="ECO:0000259" key="1">
    <source>
        <dbReference type="PROSITE" id="PS50943"/>
    </source>
</evidence>
<reference evidence="5 6" key="1">
    <citation type="submission" date="2018-08" db="EMBL/GenBank/DDBJ databases">
        <title>A genome reference for cultivated species of the human gut microbiota.</title>
        <authorList>
            <person name="Zou Y."/>
            <person name="Xue W."/>
            <person name="Luo G."/>
        </authorList>
    </citation>
    <scope>NUCLEOTIDE SEQUENCE [LARGE SCALE GENOMIC DNA]</scope>
    <source>
        <strain evidence="3 5">AF16-14</strain>
        <strain evidence="4 6">OF03-11</strain>
    </source>
</reference>
<dbReference type="EMBL" id="QSCO01000012">
    <property type="protein sequence ID" value="RGY06507.1"/>
    <property type="molecule type" value="Genomic_DNA"/>
</dbReference>
<evidence type="ECO:0000313" key="3">
    <source>
        <dbReference type="EMBL" id="RGU54423.1"/>
    </source>
</evidence>
<dbReference type="SUPFAM" id="SSF47413">
    <property type="entry name" value="lambda repressor-like DNA-binding domains"/>
    <property type="match status" value="1"/>
</dbReference>
<dbReference type="OMA" id="YALCNID"/>
<dbReference type="EMBL" id="JAKNDN010000036">
    <property type="protein sequence ID" value="MCG4961431.1"/>
    <property type="molecule type" value="Genomic_DNA"/>
</dbReference>
<reference evidence="2" key="2">
    <citation type="submission" date="2022-01" db="EMBL/GenBank/DDBJ databases">
        <title>Collection of gut derived symbiotic bacterial strains cultured from healthy donors.</title>
        <authorList>
            <person name="Lin H."/>
            <person name="Kohout C."/>
            <person name="Waligurski E."/>
            <person name="Pamer E.G."/>
        </authorList>
    </citation>
    <scope>NUCLEOTIDE SEQUENCE</scope>
    <source>
        <strain evidence="2">DFI.1.149</strain>
    </source>
</reference>
<dbReference type="Proteomes" id="UP001199750">
    <property type="component" value="Unassembled WGS sequence"/>
</dbReference>
<dbReference type="Proteomes" id="UP000284243">
    <property type="component" value="Unassembled WGS sequence"/>
</dbReference>
<protein>
    <submittedName>
        <fullName evidence="2">Helix-turn-helix domain-containing protein</fullName>
    </submittedName>
    <submittedName>
        <fullName evidence="4">XRE family transcriptional regulator</fullName>
    </submittedName>
</protein>
<accession>A0A1Y3YJK6</accession>
<dbReference type="EMBL" id="QRYC01000031">
    <property type="protein sequence ID" value="RGU54423.1"/>
    <property type="molecule type" value="Genomic_DNA"/>
</dbReference>
<evidence type="ECO:0000313" key="2">
    <source>
        <dbReference type="EMBL" id="MCG4961431.1"/>
    </source>
</evidence>
<evidence type="ECO:0000313" key="5">
    <source>
        <dbReference type="Proteomes" id="UP000284243"/>
    </source>
</evidence>
<dbReference type="InterPro" id="IPR001387">
    <property type="entry name" value="Cro/C1-type_HTH"/>
</dbReference>
<dbReference type="SMART" id="SM00530">
    <property type="entry name" value="HTH_XRE"/>
    <property type="match status" value="1"/>
</dbReference>
<proteinExistence type="predicted"/>
<dbReference type="AlphaFoldDB" id="A0A1Y3YJK6"/>
<dbReference type="GO" id="GO:0003677">
    <property type="term" value="F:DNA binding"/>
    <property type="evidence" value="ECO:0007669"/>
    <property type="project" value="InterPro"/>
</dbReference>
<feature type="domain" description="HTH cro/C1-type" evidence="1">
    <location>
        <begin position="15"/>
        <end position="69"/>
    </location>
</feature>
<dbReference type="Proteomes" id="UP000284434">
    <property type="component" value="Unassembled WGS sequence"/>
</dbReference>
<organism evidence="4 6">
    <name type="scientific">Odoribacter splanchnicus</name>
    <dbReference type="NCBI Taxonomy" id="28118"/>
    <lineage>
        <taxon>Bacteria</taxon>
        <taxon>Pseudomonadati</taxon>
        <taxon>Bacteroidota</taxon>
        <taxon>Bacteroidia</taxon>
        <taxon>Bacteroidales</taxon>
        <taxon>Odoribacteraceae</taxon>
        <taxon>Odoribacter</taxon>
    </lineage>
</organism>
<evidence type="ECO:0000313" key="6">
    <source>
        <dbReference type="Proteomes" id="UP000284434"/>
    </source>
</evidence>
<dbReference type="PROSITE" id="PS50943">
    <property type="entry name" value="HTH_CROC1"/>
    <property type="match status" value="1"/>
</dbReference>
<dbReference type="InterPro" id="IPR010982">
    <property type="entry name" value="Lambda_DNA-bd_dom_sf"/>
</dbReference>
<sequence length="74" mass="8425">MEDDELILHKFGQKLQQLRKNQSLTLQELEAIVDIDNSNLSKYESGSIDIRLTSLYKLSKALGITLSKLFEGIE</sequence>
<gene>
    <name evidence="3" type="ORF">DWW57_16255</name>
    <name evidence="4" type="ORF">DXA53_10020</name>
    <name evidence="2" type="ORF">L0P03_16485</name>
</gene>
<dbReference type="Pfam" id="PF01381">
    <property type="entry name" value="HTH_3"/>
    <property type="match status" value="1"/>
</dbReference>
<comment type="caution">
    <text evidence="4">The sequence shown here is derived from an EMBL/GenBank/DDBJ whole genome shotgun (WGS) entry which is preliminary data.</text>
</comment>